<feature type="non-terminal residue" evidence="1">
    <location>
        <position position="65"/>
    </location>
</feature>
<dbReference type="EMBL" id="JAMKFB020000189">
    <property type="protein sequence ID" value="KAL0152436.1"/>
    <property type="molecule type" value="Genomic_DNA"/>
</dbReference>
<sequence>NPLTVLVNALKAAFQPTPAPPSASGSPMAMPATFAGKAAECSGFLLRINLFIQMQPQMFPSENAK</sequence>
<comment type="caution">
    <text evidence="1">The sequence shown here is derived from an EMBL/GenBank/DDBJ whole genome shotgun (WGS) entry which is preliminary data.</text>
</comment>
<evidence type="ECO:0000313" key="2">
    <source>
        <dbReference type="Proteomes" id="UP001529510"/>
    </source>
</evidence>
<evidence type="ECO:0000313" key="1">
    <source>
        <dbReference type="EMBL" id="KAL0152436.1"/>
    </source>
</evidence>
<dbReference type="Proteomes" id="UP001529510">
    <property type="component" value="Unassembled WGS sequence"/>
</dbReference>
<gene>
    <name evidence="1" type="ORF">M9458_052159</name>
</gene>
<keyword evidence="2" id="KW-1185">Reference proteome</keyword>
<name>A0ABD0MV78_CIRMR</name>
<accession>A0ABD0MV78</accession>
<organism evidence="1 2">
    <name type="scientific">Cirrhinus mrigala</name>
    <name type="common">Mrigala</name>
    <dbReference type="NCBI Taxonomy" id="683832"/>
    <lineage>
        <taxon>Eukaryota</taxon>
        <taxon>Metazoa</taxon>
        <taxon>Chordata</taxon>
        <taxon>Craniata</taxon>
        <taxon>Vertebrata</taxon>
        <taxon>Euteleostomi</taxon>
        <taxon>Actinopterygii</taxon>
        <taxon>Neopterygii</taxon>
        <taxon>Teleostei</taxon>
        <taxon>Ostariophysi</taxon>
        <taxon>Cypriniformes</taxon>
        <taxon>Cyprinidae</taxon>
        <taxon>Labeoninae</taxon>
        <taxon>Labeonini</taxon>
        <taxon>Cirrhinus</taxon>
    </lineage>
</organism>
<protein>
    <submittedName>
        <fullName evidence="1">Uncharacterized protein</fullName>
    </submittedName>
</protein>
<proteinExistence type="predicted"/>
<feature type="non-terminal residue" evidence="1">
    <location>
        <position position="1"/>
    </location>
</feature>
<dbReference type="AlphaFoldDB" id="A0ABD0MV78"/>
<reference evidence="1 2" key="1">
    <citation type="submission" date="2024-05" db="EMBL/GenBank/DDBJ databases">
        <title>Genome sequencing and assembly of Indian major carp, Cirrhinus mrigala (Hamilton, 1822).</title>
        <authorList>
            <person name="Mohindra V."/>
            <person name="Chowdhury L.M."/>
            <person name="Lal K."/>
            <person name="Jena J.K."/>
        </authorList>
    </citation>
    <scope>NUCLEOTIDE SEQUENCE [LARGE SCALE GENOMIC DNA]</scope>
    <source>
        <strain evidence="1">CM1030</strain>
        <tissue evidence="1">Blood</tissue>
    </source>
</reference>